<dbReference type="PaxDb" id="882-DVU_1717"/>
<gene>
    <name evidence="1" type="ordered locus">DVU_1717</name>
</gene>
<dbReference type="eggNOG" id="ENOG503180P">
    <property type="taxonomic scope" value="Bacteria"/>
</dbReference>
<dbReference type="OrthoDB" id="7350658at2"/>
<dbReference type="PATRIC" id="fig|882.5.peg.1582"/>
<dbReference type="HOGENOM" id="CLU_1913720_0_0_7"/>
<dbReference type="EMBL" id="AE017285">
    <property type="protein sequence ID" value="AAS96194.1"/>
    <property type="molecule type" value="Genomic_DNA"/>
</dbReference>
<dbReference type="STRING" id="882.DVU_1717"/>
<organism evidence="1 2">
    <name type="scientific">Nitratidesulfovibrio vulgaris (strain ATCC 29579 / DSM 644 / CCUG 34227 / NCIMB 8303 / VKM B-1760 / Hildenborough)</name>
    <name type="common">Desulfovibrio vulgaris</name>
    <dbReference type="NCBI Taxonomy" id="882"/>
    <lineage>
        <taxon>Bacteria</taxon>
        <taxon>Pseudomonadati</taxon>
        <taxon>Thermodesulfobacteriota</taxon>
        <taxon>Desulfovibrionia</taxon>
        <taxon>Desulfovibrionales</taxon>
        <taxon>Desulfovibrionaceae</taxon>
        <taxon>Nitratidesulfovibrio</taxon>
    </lineage>
</organism>
<proteinExistence type="predicted"/>
<evidence type="ECO:0000313" key="1">
    <source>
        <dbReference type="EMBL" id="AAS96194.1"/>
    </source>
</evidence>
<name>Q72BB9_NITV2</name>
<dbReference type="AlphaFoldDB" id="Q72BB9"/>
<protein>
    <submittedName>
        <fullName evidence="1">Uncharacterized protein</fullName>
    </submittedName>
</protein>
<reference evidence="1 2" key="1">
    <citation type="journal article" date="2004" name="Nat. Biotechnol.">
        <title>The genome sequence of the anaerobic, sulfate-reducing bacterium Desulfovibrio vulgaris Hildenborough.</title>
        <authorList>
            <person name="Heidelberg J.F."/>
            <person name="Seshadri R."/>
            <person name="Haveman S.A."/>
            <person name="Hemme C.L."/>
            <person name="Paulsen I.T."/>
            <person name="Kolonay J.F."/>
            <person name="Eisen J.A."/>
            <person name="Ward N."/>
            <person name="Methe B."/>
            <person name="Brinkac L.M."/>
            <person name="Daugherty S.C."/>
            <person name="Deboy R.T."/>
            <person name="Dodson R.J."/>
            <person name="Durkin A.S."/>
            <person name="Madupu R."/>
            <person name="Nelson W.C."/>
            <person name="Sullivan S.A."/>
            <person name="Fouts D."/>
            <person name="Haft D.H."/>
            <person name="Selengut J."/>
            <person name="Peterson J.D."/>
            <person name="Davidsen T.M."/>
            <person name="Zafar N."/>
            <person name="Zhou L."/>
            <person name="Radune D."/>
            <person name="Dimitrov G."/>
            <person name="Hance M."/>
            <person name="Tran K."/>
            <person name="Khouri H."/>
            <person name="Gill J."/>
            <person name="Utterback T.R."/>
            <person name="Feldblyum T.V."/>
            <person name="Wall J.D."/>
            <person name="Voordouw G."/>
            <person name="Fraser C.M."/>
        </authorList>
    </citation>
    <scope>NUCLEOTIDE SEQUENCE [LARGE SCALE GENOMIC DNA]</scope>
    <source>
        <strain evidence="2">ATCC 29579 / DSM 644 / NCIMB 8303 / VKM B-1760 / Hildenborough</strain>
    </source>
</reference>
<sequence>MYKNILRVNGEYLAKAQAVPVNTSAPGNGGPIRAHNTQGALELAIVAATQVSFSSGKSLTVTVQDCDTQNGSYADVPVLFKKTFAGATTIKAGEVIGVLPLASDVRPFVKVKLTTDDTAPTGTVDVFTTYLPR</sequence>
<accession>Q72BB9</accession>
<dbReference type="KEGG" id="dvu:DVU_1717"/>
<dbReference type="EnsemblBacteria" id="AAS96194">
    <property type="protein sequence ID" value="AAS96194"/>
    <property type="gene ID" value="DVU_1717"/>
</dbReference>
<evidence type="ECO:0000313" key="2">
    <source>
        <dbReference type="Proteomes" id="UP000002194"/>
    </source>
</evidence>
<keyword evidence="2" id="KW-1185">Reference proteome</keyword>
<dbReference type="RefSeq" id="WP_010939005.1">
    <property type="nucleotide sequence ID" value="NC_002937.3"/>
</dbReference>
<dbReference type="Gene3D" id="2.60.120.1110">
    <property type="match status" value="1"/>
</dbReference>
<dbReference type="Proteomes" id="UP000002194">
    <property type="component" value="Chromosome"/>
</dbReference>